<dbReference type="RefSeq" id="WP_227774947.1">
    <property type="nucleotide sequence ID" value="NZ_BAABKX010000001.1"/>
</dbReference>
<evidence type="ECO:0000256" key="1">
    <source>
        <dbReference type="SAM" id="Phobius"/>
    </source>
</evidence>
<dbReference type="Pfam" id="PF24416">
    <property type="entry name" value="DUF7548"/>
    <property type="match status" value="1"/>
</dbReference>
<feature type="transmembrane region" description="Helical" evidence="1">
    <location>
        <begin position="44"/>
        <end position="63"/>
    </location>
</feature>
<feature type="transmembrane region" description="Helical" evidence="1">
    <location>
        <begin position="70"/>
        <end position="92"/>
    </location>
</feature>
<comment type="caution">
    <text evidence="2">The sequence shown here is derived from an EMBL/GenBank/DDBJ whole genome shotgun (WGS) entry which is preliminary data.</text>
</comment>
<dbReference type="EMBL" id="BAABKX010000001">
    <property type="protein sequence ID" value="GAA5040966.1"/>
    <property type="molecule type" value="Genomic_DNA"/>
</dbReference>
<keyword evidence="1" id="KW-0812">Transmembrane</keyword>
<reference evidence="2 3" key="1">
    <citation type="journal article" date="2019" name="Int. J. Syst. Evol. Microbiol.">
        <title>The Global Catalogue of Microorganisms (GCM) 10K type strain sequencing project: providing services to taxonomists for standard genome sequencing and annotation.</title>
        <authorList>
            <consortium name="The Broad Institute Genomics Platform"/>
            <consortium name="The Broad Institute Genome Sequencing Center for Infectious Disease"/>
            <person name="Wu L."/>
            <person name="Ma J."/>
        </authorList>
    </citation>
    <scope>NUCLEOTIDE SEQUENCE [LARGE SCALE GENOMIC DNA]</scope>
    <source>
        <strain evidence="2 3">JCM 17504</strain>
    </source>
</reference>
<keyword evidence="1" id="KW-0472">Membrane</keyword>
<evidence type="ECO:0000313" key="3">
    <source>
        <dbReference type="Proteomes" id="UP001501729"/>
    </source>
</evidence>
<proteinExistence type="predicted"/>
<feature type="transmembrane region" description="Helical" evidence="1">
    <location>
        <begin position="112"/>
        <end position="130"/>
    </location>
</feature>
<accession>A0AAV3UBM9</accession>
<organism evidence="2 3">
    <name type="scientific">Haladaptatus pallidirubidus</name>
    <dbReference type="NCBI Taxonomy" id="1008152"/>
    <lineage>
        <taxon>Archaea</taxon>
        <taxon>Methanobacteriati</taxon>
        <taxon>Methanobacteriota</taxon>
        <taxon>Stenosarchaea group</taxon>
        <taxon>Halobacteria</taxon>
        <taxon>Halobacteriales</taxon>
        <taxon>Haladaptataceae</taxon>
        <taxon>Haladaptatus</taxon>
    </lineage>
</organism>
<dbReference type="AlphaFoldDB" id="A0AAV3UBM9"/>
<evidence type="ECO:0000313" key="2">
    <source>
        <dbReference type="EMBL" id="GAA5040966.1"/>
    </source>
</evidence>
<protein>
    <submittedName>
        <fullName evidence="2">Uncharacterized protein</fullName>
    </submittedName>
</protein>
<dbReference type="GeneID" id="68614941"/>
<keyword evidence="3" id="KW-1185">Reference proteome</keyword>
<keyword evidence="1" id="KW-1133">Transmembrane helix</keyword>
<gene>
    <name evidence="2" type="ORF">GCM10025751_02460</name>
</gene>
<name>A0AAV3UBM9_9EURY</name>
<dbReference type="InterPro" id="IPR055970">
    <property type="entry name" value="DUF7548"/>
</dbReference>
<sequence length="134" mass="14112">MSKRLAPKVGIVSCLVVLLLLSLPYFLAPATAVGAYYGTIPVPVHLLDTFFALVAIIAFGSGLKNRSDPATVAGVALVLGAFMAVITLWWAVVTPADTLVEAARMDSLSGHRWAFALVTLAVPISAGWYARSVL</sequence>
<dbReference type="Proteomes" id="UP001501729">
    <property type="component" value="Unassembled WGS sequence"/>
</dbReference>